<dbReference type="Pfam" id="PF00067">
    <property type="entry name" value="p450"/>
    <property type="match status" value="1"/>
</dbReference>
<gene>
    <name evidence="9" type="ORF">CNMCM5623_009447</name>
</gene>
<keyword evidence="4" id="KW-0560">Oxidoreductase</keyword>
<feature type="transmembrane region" description="Helical" evidence="8">
    <location>
        <begin position="213"/>
        <end position="233"/>
    </location>
</feature>
<keyword evidence="5 6" id="KW-0408">Iron</keyword>
<evidence type="ECO:0000256" key="8">
    <source>
        <dbReference type="SAM" id="Phobius"/>
    </source>
</evidence>
<dbReference type="Gene3D" id="1.10.630.10">
    <property type="entry name" value="Cytochrome P450"/>
    <property type="match status" value="1"/>
</dbReference>
<dbReference type="GO" id="GO:0004497">
    <property type="term" value="F:monooxygenase activity"/>
    <property type="evidence" value="ECO:0007669"/>
    <property type="project" value="InterPro"/>
</dbReference>
<proteinExistence type="inferred from homology"/>
<dbReference type="InterPro" id="IPR036396">
    <property type="entry name" value="Cyt_P450_sf"/>
</dbReference>
<feature type="transmembrane region" description="Helical" evidence="8">
    <location>
        <begin position="180"/>
        <end position="201"/>
    </location>
</feature>
<dbReference type="GO" id="GO:0022857">
    <property type="term" value="F:transmembrane transporter activity"/>
    <property type="evidence" value="ECO:0007669"/>
    <property type="project" value="InterPro"/>
</dbReference>
<comment type="cofactor">
    <cofactor evidence="6">
        <name>heme</name>
        <dbReference type="ChEBI" id="CHEBI:30413"/>
    </cofactor>
</comment>
<feature type="compositionally biased region" description="Polar residues" evidence="7">
    <location>
        <begin position="1"/>
        <end position="13"/>
    </location>
</feature>
<dbReference type="PANTHER" id="PTHR46300">
    <property type="entry name" value="P450, PUTATIVE (EUROFUNG)-RELATED-RELATED"/>
    <property type="match status" value="1"/>
</dbReference>
<dbReference type="InterPro" id="IPR017972">
    <property type="entry name" value="Cyt_P450_CS"/>
</dbReference>
<dbReference type="SUPFAM" id="SSF48264">
    <property type="entry name" value="Cytochrome P450"/>
    <property type="match status" value="1"/>
</dbReference>
<dbReference type="CDD" id="cd17352">
    <property type="entry name" value="MFS_MCT_SLC16"/>
    <property type="match status" value="1"/>
</dbReference>
<dbReference type="Proteomes" id="UP000654922">
    <property type="component" value="Unassembled WGS sequence"/>
</dbReference>
<feature type="region of interest" description="Disordered" evidence="7">
    <location>
        <begin position="1"/>
        <end position="41"/>
    </location>
</feature>
<comment type="caution">
    <text evidence="9">The sequence shown here is derived from an EMBL/GenBank/DDBJ whole genome shotgun (WGS) entry which is preliminary data.</text>
</comment>
<evidence type="ECO:0000256" key="5">
    <source>
        <dbReference type="ARBA" id="ARBA00023004"/>
    </source>
</evidence>
<feature type="transmembrane region" description="Helical" evidence="8">
    <location>
        <begin position="254"/>
        <end position="277"/>
    </location>
</feature>
<dbReference type="EMBL" id="JACBAE010001321">
    <property type="protein sequence ID" value="KAF7165181.1"/>
    <property type="molecule type" value="Genomic_DNA"/>
</dbReference>
<feature type="transmembrane region" description="Helical" evidence="8">
    <location>
        <begin position="146"/>
        <end position="168"/>
    </location>
</feature>
<feature type="binding site" description="axial binding residue" evidence="6">
    <location>
        <position position="896"/>
    </location>
    <ligand>
        <name>heme</name>
        <dbReference type="ChEBI" id="CHEBI:30413"/>
    </ligand>
    <ligandPart>
        <name>Fe</name>
        <dbReference type="ChEBI" id="CHEBI:18248"/>
    </ligandPart>
</feature>
<sequence length="998" mass="110130">METKQLEQPQTEESPAPAPAPAPAPPSAPPSASASTPAPAPAPPNGGLAAWSGVFASFLLFLTTWGFSTAFGAFQSYYQSDLLHTSSPSRIAWVGTVNAFFLISTGVIAGPLFDRGYLHHLMIAGCFLTTFGLMMLSLSTEYYQVFLSQGLCCGLGSGLIYVPALSLVSTRFTTRRGIAVGLVTSGASVGGVLFPIIFIRLQPRVGFPWTVRTLGFIQLACSCIAVPLLMVTTKTRRGPPRQLIHWHAMKEWSFNAYGIANFLMFMAYFIPLFYVPAFASAALRTSTDLSFYMVSILNAGSAFGRIGSSLLTYRLGASHILLASVIASAVLLFGWIGIHSVASFAVFCVLFGIFSGVLISANPLVIAHPVVSPTPSVIGTRMGMQWFATSLGVLIGAPIAGVIEGHVKSALYVSAWNLCRVPVKNSEPDMDYFKAVDLTLPPHFIAALSRPTVLAGFACVFLFSQLLVWTVKYSRKKSKGLADIPGPSGWPLIGIGLDLPARPRELLNSWATQFGDTFKVRVGWYNWVFFNHPDAVKEVFDRQAAVTSGKPPLPIAQEYCLRGDGVLPMTYSAKWKRLHAFLKQLLNAKASAAFIPSQEFEIKQLLWDLSHEAGKNSTDFYMHIRRMTFSIVMTSAYGLRIPQWDCQEVRDVYGNMRMLSIILSPGVFWIDVFPPLNWLPRFLFPSWPKAKFMAQKMHANKMRHWNNLKERIALGNAPDCFAKDLMESNYREHGLEEETVSWLASAVPEAGAETTASALNGMIRYLAMFPEAQARAHEEVTRILGDKRMATLADEPQMPYIKAVIKETLRLCPVATTGLRRMADGDVKYRDHVIPKGTILLANLNALHWDPERFPDPFSFKPERYLNHPNRSAVYAAGGDIMARDHFTFGAGRRICPGIHLAENGLFLAVSNLIWAYEFKLPLDEKGNEITLDISDEGFMEGAIRVPKQYTVRILERNPARSRLIQESWEQAQKDGYMLRGIHVDADGGVRGSAKGKA</sequence>
<reference evidence="9" key="1">
    <citation type="submission" date="2020-06" db="EMBL/GenBank/DDBJ databases">
        <title>Draft genome sequences of strains closely related to Aspergillus parafelis and Aspergillus hiratsukae.</title>
        <authorList>
            <person name="Dos Santos R.A.C."/>
            <person name="Rivero-Menendez O."/>
            <person name="Steenwyk J.L."/>
            <person name="Mead M.E."/>
            <person name="Goldman G.H."/>
            <person name="Alastruey-Izquierdo A."/>
            <person name="Rokas A."/>
        </authorList>
    </citation>
    <scope>NUCLEOTIDE SEQUENCE</scope>
    <source>
        <strain evidence="9">CNM-CM5623</strain>
    </source>
</reference>
<dbReference type="InterPro" id="IPR050364">
    <property type="entry name" value="Cytochrome_P450_fung"/>
</dbReference>
<dbReference type="InterPro" id="IPR036259">
    <property type="entry name" value="MFS_trans_sf"/>
</dbReference>
<keyword evidence="8" id="KW-0812">Transmembrane</keyword>
<dbReference type="InterPro" id="IPR001128">
    <property type="entry name" value="Cyt_P450"/>
</dbReference>
<dbReference type="InterPro" id="IPR011701">
    <property type="entry name" value="MFS"/>
</dbReference>
<keyword evidence="8" id="KW-1133">Transmembrane helix</keyword>
<feature type="transmembrane region" description="Helical" evidence="8">
    <location>
        <begin position="452"/>
        <end position="471"/>
    </location>
</feature>
<keyword evidence="6" id="KW-0349">Heme</keyword>
<comment type="subcellular location">
    <subcellularLocation>
        <location evidence="1">Membrane</location>
        <topology evidence="1">Multi-pass membrane protein</topology>
    </subcellularLocation>
</comment>
<organism evidence="9 10">
    <name type="scientific">Aspergillus felis</name>
    <dbReference type="NCBI Taxonomy" id="1287682"/>
    <lineage>
        <taxon>Eukaryota</taxon>
        <taxon>Fungi</taxon>
        <taxon>Dikarya</taxon>
        <taxon>Ascomycota</taxon>
        <taxon>Pezizomycotina</taxon>
        <taxon>Eurotiomycetes</taxon>
        <taxon>Eurotiomycetidae</taxon>
        <taxon>Eurotiales</taxon>
        <taxon>Aspergillaceae</taxon>
        <taxon>Aspergillus</taxon>
        <taxon>Aspergillus subgen. Fumigati</taxon>
    </lineage>
</organism>
<feature type="transmembrane region" description="Helical" evidence="8">
    <location>
        <begin position="120"/>
        <end position="140"/>
    </location>
</feature>
<evidence type="ECO:0000256" key="4">
    <source>
        <dbReference type="ARBA" id="ARBA00023002"/>
    </source>
</evidence>
<evidence type="ECO:0008006" key="11">
    <source>
        <dbReference type="Google" id="ProtNLM"/>
    </source>
</evidence>
<dbReference type="PROSITE" id="PS00086">
    <property type="entry name" value="CYTOCHROME_P450"/>
    <property type="match status" value="1"/>
</dbReference>
<evidence type="ECO:0000256" key="2">
    <source>
        <dbReference type="ARBA" id="ARBA00010617"/>
    </source>
</evidence>
<evidence type="ECO:0000313" key="10">
    <source>
        <dbReference type="Proteomes" id="UP000654922"/>
    </source>
</evidence>
<name>A0A8H6Q174_9EURO</name>
<dbReference type="OrthoDB" id="1103324at2759"/>
<dbReference type="AlphaFoldDB" id="A0A8H6Q174"/>
<feature type="transmembrane region" description="Helical" evidence="8">
    <location>
        <begin position="320"/>
        <end position="338"/>
    </location>
</feature>
<feature type="compositionally biased region" description="Pro residues" evidence="7">
    <location>
        <begin position="16"/>
        <end position="29"/>
    </location>
</feature>
<evidence type="ECO:0000256" key="3">
    <source>
        <dbReference type="ARBA" id="ARBA00022723"/>
    </source>
</evidence>
<comment type="similarity">
    <text evidence="2">Belongs to the cytochrome P450 family.</text>
</comment>
<evidence type="ECO:0000256" key="6">
    <source>
        <dbReference type="PIRSR" id="PIRSR602401-1"/>
    </source>
</evidence>
<dbReference type="GO" id="GO:0044283">
    <property type="term" value="P:small molecule biosynthetic process"/>
    <property type="evidence" value="ECO:0007669"/>
    <property type="project" value="UniProtKB-ARBA"/>
</dbReference>
<feature type="transmembrane region" description="Helical" evidence="8">
    <location>
        <begin position="344"/>
        <end position="365"/>
    </location>
</feature>
<feature type="transmembrane region" description="Helical" evidence="8">
    <location>
        <begin position="289"/>
        <end position="308"/>
    </location>
</feature>
<dbReference type="PANTHER" id="PTHR46300:SF11">
    <property type="entry name" value="OXIDOREDUCTASE, PUTATIVE-RELATED"/>
    <property type="match status" value="1"/>
</dbReference>
<feature type="transmembrane region" description="Helical" evidence="8">
    <location>
        <begin position="91"/>
        <end position="113"/>
    </location>
</feature>
<dbReference type="SUPFAM" id="SSF103473">
    <property type="entry name" value="MFS general substrate transporter"/>
    <property type="match status" value="1"/>
</dbReference>
<dbReference type="GO" id="GO:0016705">
    <property type="term" value="F:oxidoreductase activity, acting on paired donors, with incorporation or reduction of molecular oxygen"/>
    <property type="evidence" value="ECO:0007669"/>
    <property type="project" value="InterPro"/>
</dbReference>
<dbReference type="PRINTS" id="PR00463">
    <property type="entry name" value="EP450I"/>
</dbReference>
<protein>
    <recommendedName>
        <fullName evidence="11">Major facilitator superfamily (MFS) profile domain-containing protein</fullName>
    </recommendedName>
</protein>
<dbReference type="Gene3D" id="1.20.1250.20">
    <property type="entry name" value="MFS general substrate transporter like domains"/>
    <property type="match status" value="2"/>
</dbReference>
<accession>A0A8H6Q174</accession>
<dbReference type="GO" id="GO:0005506">
    <property type="term" value="F:iron ion binding"/>
    <property type="evidence" value="ECO:0007669"/>
    <property type="project" value="InterPro"/>
</dbReference>
<feature type="transmembrane region" description="Helical" evidence="8">
    <location>
        <begin position="48"/>
        <end position="71"/>
    </location>
</feature>
<feature type="transmembrane region" description="Helical" evidence="8">
    <location>
        <begin position="386"/>
        <end position="403"/>
    </location>
</feature>
<evidence type="ECO:0000256" key="7">
    <source>
        <dbReference type="SAM" id="MobiDB-lite"/>
    </source>
</evidence>
<dbReference type="Pfam" id="PF07690">
    <property type="entry name" value="MFS_1"/>
    <property type="match status" value="1"/>
</dbReference>
<dbReference type="GO" id="GO:0020037">
    <property type="term" value="F:heme binding"/>
    <property type="evidence" value="ECO:0007669"/>
    <property type="project" value="InterPro"/>
</dbReference>
<dbReference type="GO" id="GO:0016020">
    <property type="term" value="C:membrane"/>
    <property type="evidence" value="ECO:0007669"/>
    <property type="project" value="UniProtKB-SubCell"/>
</dbReference>
<evidence type="ECO:0000256" key="1">
    <source>
        <dbReference type="ARBA" id="ARBA00004141"/>
    </source>
</evidence>
<keyword evidence="3 6" id="KW-0479">Metal-binding</keyword>
<dbReference type="InterPro" id="IPR002401">
    <property type="entry name" value="Cyt_P450_E_grp-I"/>
</dbReference>
<keyword evidence="8" id="KW-0472">Membrane</keyword>
<dbReference type="PRINTS" id="PR00385">
    <property type="entry name" value="P450"/>
</dbReference>
<dbReference type="CDD" id="cd11065">
    <property type="entry name" value="CYP64-like"/>
    <property type="match status" value="1"/>
</dbReference>
<evidence type="ECO:0000313" key="9">
    <source>
        <dbReference type="EMBL" id="KAF7165181.1"/>
    </source>
</evidence>